<dbReference type="PANTHER" id="PTHR31585">
    <property type="entry name" value="FOLATE-BIOPTERIN TRANSPORTER 1, CHLOROPLASTIC"/>
    <property type="match status" value="1"/>
</dbReference>
<evidence type="ECO:0000256" key="3">
    <source>
        <dbReference type="ARBA" id="ARBA00022448"/>
    </source>
</evidence>
<feature type="transmembrane region" description="Helical" evidence="7">
    <location>
        <begin position="212"/>
        <end position="231"/>
    </location>
</feature>
<dbReference type="PANTHER" id="PTHR31585:SF5">
    <property type="entry name" value="RNA-BINDING S4 DOMAIN-CONTAINING PROTEIN"/>
    <property type="match status" value="1"/>
</dbReference>
<evidence type="ECO:0000256" key="1">
    <source>
        <dbReference type="ARBA" id="ARBA00004141"/>
    </source>
</evidence>
<keyword evidence="10" id="KW-1185">Reference proteome</keyword>
<sequence>MQAKAGDGMLIQERLSYLSADRTKADADANYVDGKTPNDLEDGALREGGAPVYTSPEVLAVLGQYFCVGIMYGALPNVPYNFLIQYFHLSGAQYTSAKALINLGWSFKVFVGMISDLFPIFGYRRKSYMMIGWFVCGIALLVLAILPHGDPYNLKLEKDDPYNVEVNSKGTRIGLLCTLATIGYIFADVPADAMVVEYAQREPEQTRGRMQTLIYGTRTITSMTTTLVIGICFNSAKFNGTFDWDMGLNNFFIMLAVPAFLGVFMTFFFIVDAKKDAVVWVAYRDQFWALVQKRCVWQLMIFNFLYNLFAFSCTTTASGFVMSDWAGVENINSSIMSAVGSLIFALILAVMGKWGTMWNWRYWIIITTLGTSAIDSVVQYLTIYNVVRSQWFYLGVPLVENVPQAVNFIITTFAIVEVADVGNEGMIYGLLTTCSNMSGSFGTMITNLYSDQLRITEDDVIRDDQDARDQVAISYAIYYSFTILSSFLIFLYPTQKKMLAEWKREGGLYPKVGAASLIIGFVCLIVGVASNILSMFQSTKCLRFAGGHGCKD</sequence>
<dbReference type="OrthoDB" id="60876at2759"/>
<evidence type="ECO:0000313" key="8">
    <source>
        <dbReference type="EMBL" id="KAF0697824.1"/>
    </source>
</evidence>
<dbReference type="InterPro" id="IPR036259">
    <property type="entry name" value="MFS_trans_sf"/>
</dbReference>
<reference evidence="9 10" key="1">
    <citation type="submission" date="2019-03" db="EMBL/GenBank/DDBJ databases">
        <authorList>
            <person name="Gaulin E."/>
            <person name="Dumas B."/>
        </authorList>
    </citation>
    <scope>NUCLEOTIDE SEQUENCE [LARGE SCALE GENOMIC DNA]</scope>
    <source>
        <strain evidence="9">CBS 568.67</strain>
    </source>
</reference>
<proteinExistence type="inferred from homology"/>
<reference evidence="8" key="2">
    <citation type="submission" date="2019-06" db="EMBL/GenBank/DDBJ databases">
        <title>Genomics analysis of Aphanomyces spp. identifies a new class of oomycete effector associated with host adaptation.</title>
        <authorList>
            <person name="Gaulin E."/>
        </authorList>
    </citation>
    <scope>NUCLEOTIDE SEQUENCE</scope>
    <source>
        <strain evidence="8">CBS 578.67</strain>
    </source>
</reference>
<feature type="transmembrane region" description="Helical" evidence="7">
    <location>
        <begin position="362"/>
        <end position="383"/>
    </location>
</feature>
<keyword evidence="4 7" id="KW-0812">Transmembrane</keyword>
<feature type="transmembrane region" description="Helical" evidence="7">
    <location>
        <begin position="426"/>
        <end position="450"/>
    </location>
</feature>
<keyword evidence="5 7" id="KW-1133">Transmembrane helix</keyword>
<gene>
    <name evidence="9" type="primary">Aste57867_11511</name>
    <name evidence="8" type="ORF">As57867_011468</name>
    <name evidence="9" type="ORF">ASTE57867_11511</name>
</gene>
<dbReference type="Pfam" id="PF03092">
    <property type="entry name" value="BT1"/>
    <property type="match status" value="1"/>
</dbReference>
<feature type="transmembrane region" description="Helical" evidence="7">
    <location>
        <begin position="471"/>
        <end position="492"/>
    </location>
</feature>
<evidence type="ECO:0000256" key="7">
    <source>
        <dbReference type="SAM" id="Phobius"/>
    </source>
</evidence>
<dbReference type="GO" id="GO:0016020">
    <property type="term" value="C:membrane"/>
    <property type="evidence" value="ECO:0007669"/>
    <property type="project" value="UniProtKB-SubCell"/>
</dbReference>
<comment type="similarity">
    <text evidence="2">Belongs to the major facilitator superfamily. Folate-biopterin transporter (TC 2.A.71) family.</text>
</comment>
<evidence type="ECO:0000256" key="6">
    <source>
        <dbReference type="ARBA" id="ARBA00023136"/>
    </source>
</evidence>
<organism evidence="9 10">
    <name type="scientific">Aphanomyces stellatus</name>
    <dbReference type="NCBI Taxonomy" id="120398"/>
    <lineage>
        <taxon>Eukaryota</taxon>
        <taxon>Sar</taxon>
        <taxon>Stramenopiles</taxon>
        <taxon>Oomycota</taxon>
        <taxon>Saprolegniomycetes</taxon>
        <taxon>Saprolegniales</taxon>
        <taxon>Verrucalvaceae</taxon>
        <taxon>Aphanomyces</taxon>
    </lineage>
</organism>
<dbReference type="AlphaFoldDB" id="A0A485KT91"/>
<dbReference type="Gene3D" id="1.20.1250.20">
    <property type="entry name" value="MFS general substrate transporter like domains"/>
    <property type="match status" value="1"/>
</dbReference>
<feature type="transmembrane region" description="Helical" evidence="7">
    <location>
        <begin position="512"/>
        <end position="533"/>
    </location>
</feature>
<evidence type="ECO:0000256" key="4">
    <source>
        <dbReference type="ARBA" id="ARBA00022692"/>
    </source>
</evidence>
<dbReference type="InterPro" id="IPR039309">
    <property type="entry name" value="BT1"/>
</dbReference>
<feature type="transmembrane region" description="Helical" evidence="7">
    <location>
        <begin position="251"/>
        <end position="271"/>
    </location>
</feature>
<protein>
    <submittedName>
        <fullName evidence="9">Aste57867_11511 protein</fullName>
    </submittedName>
</protein>
<dbReference type="Proteomes" id="UP000332933">
    <property type="component" value="Unassembled WGS sequence"/>
</dbReference>
<name>A0A485KT91_9STRA</name>
<feature type="transmembrane region" description="Helical" evidence="7">
    <location>
        <begin position="331"/>
        <end position="350"/>
    </location>
</feature>
<evidence type="ECO:0000256" key="2">
    <source>
        <dbReference type="ARBA" id="ARBA00007015"/>
    </source>
</evidence>
<feature type="transmembrane region" description="Helical" evidence="7">
    <location>
        <begin position="128"/>
        <end position="146"/>
    </location>
</feature>
<keyword evidence="3" id="KW-0813">Transport</keyword>
<dbReference type="EMBL" id="VJMH01005288">
    <property type="protein sequence ID" value="KAF0697824.1"/>
    <property type="molecule type" value="Genomic_DNA"/>
</dbReference>
<comment type="subcellular location">
    <subcellularLocation>
        <location evidence="1">Membrane</location>
        <topology evidence="1">Multi-pass membrane protein</topology>
    </subcellularLocation>
</comment>
<accession>A0A485KT91</accession>
<evidence type="ECO:0000256" key="5">
    <source>
        <dbReference type="ARBA" id="ARBA00022989"/>
    </source>
</evidence>
<keyword evidence="6 7" id="KW-0472">Membrane</keyword>
<dbReference type="SUPFAM" id="SSF103473">
    <property type="entry name" value="MFS general substrate transporter"/>
    <property type="match status" value="1"/>
</dbReference>
<feature type="transmembrane region" description="Helical" evidence="7">
    <location>
        <begin position="304"/>
        <end position="325"/>
    </location>
</feature>
<evidence type="ECO:0000313" key="10">
    <source>
        <dbReference type="Proteomes" id="UP000332933"/>
    </source>
</evidence>
<dbReference type="EMBL" id="CAADRA010005309">
    <property type="protein sequence ID" value="VFT88372.1"/>
    <property type="molecule type" value="Genomic_DNA"/>
</dbReference>
<evidence type="ECO:0000313" key="9">
    <source>
        <dbReference type="EMBL" id="VFT88372.1"/>
    </source>
</evidence>
<feature type="transmembrane region" description="Helical" evidence="7">
    <location>
        <begin position="173"/>
        <end position="191"/>
    </location>
</feature>